<protein>
    <submittedName>
        <fullName evidence="1">Uncharacterized protein</fullName>
    </submittedName>
</protein>
<name>A0A292PR08_9PEZI</name>
<keyword evidence="2" id="KW-1185">Reference proteome</keyword>
<dbReference type="Pfam" id="PF12044">
    <property type="entry name" value="Metallopep"/>
    <property type="match status" value="1"/>
</dbReference>
<accession>A0A292PR08</accession>
<organism evidence="1 2">
    <name type="scientific">Tuber aestivum</name>
    <name type="common">summer truffle</name>
    <dbReference type="NCBI Taxonomy" id="59557"/>
    <lineage>
        <taxon>Eukaryota</taxon>
        <taxon>Fungi</taxon>
        <taxon>Dikarya</taxon>
        <taxon>Ascomycota</taxon>
        <taxon>Pezizomycotina</taxon>
        <taxon>Pezizomycetes</taxon>
        <taxon>Pezizales</taxon>
        <taxon>Tuberaceae</taxon>
        <taxon>Tuber</taxon>
    </lineage>
</organism>
<feature type="non-terminal residue" evidence="1">
    <location>
        <position position="111"/>
    </location>
</feature>
<dbReference type="AlphaFoldDB" id="A0A292PR08"/>
<dbReference type="PANTHER" id="PTHR21054">
    <property type="entry name" value="ZINC METALLOPROTEINASE-RELATED"/>
    <property type="match status" value="1"/>
</dbReference>
<evidence type="ECO:0000313" key="2">
    <source>
        <dbReference type="Proteomes" id="UP001412239"/>
    </source>
</evidence>
<sequence>VPSITHLHFDFSASNIAPTSSGIVVDFLPLTSRPPLHLAILFAKDSPGEYECHGDPRLLEGNDVRMAKKKLRMAAYLVQLFTGEQMFRHRLGQRCFRLEEEWVADSLSSRD</sequence>
<reference evidence="1" key="1">
    <citation type="submission" date="2015-10" db="EMBL/GenBank/DDBJ databases">
        <authorList>
            <person name="Regsiter A."/>
            <person name="william w."/>
        </authorList>
    </citation>
    <scope>NUCLEOTIDE SEQUENCE</scope>
    <source>
        <strain evidence="1">Montdore</strain>
    </source>
</reference>
<dbReference type="Proteomes" id="UP001412239">
    <property type="component" value="Unassembled WGS sequence"/>
</dbReference>
<gene>
    <name evidence="1" type="ORF">GSTUAT00006345001</name>
</gene>
<feature type="non-terminal residue" evidence="1">
    <location>
        <position position="1"/>
    </location>
</feature>
<evidence type="ECO:0000313" key="1">
    <source>
        <dbReference type="EMBL" id="CUS09544.1"/>
    </source>
</evidence>
<dbReference type="GO" id="GO:0005737">
    <property type="term" value="C:cytoplasm"/>
    <property type="evidence" value="ECO:0007669"/>
    <property type="project" value="TreeGrafter"/>
</dbReference>
<dbReference type="InterPro" id="IPR021917">
    <property type="entry name" value="Unchr_Zn-peptidase-like"/>
</dbReference>
<dbReference type="EMBL" id="LN891077">
    <property type="protein sequence ID" value="CUS09544.1"/>
    <property type="molecule type" value="Genomic_DNA"/>
</dbReference>
<dbReference type="InterPro" id="IPR053002">
    <property type="entry name" value="Metalloproteinase_M10B"/>
</dbReference>
<proteinExistence type="predicted"/>
<dbReference type="PANTHER" id="PTHR21054:SF2">
    <property type="entry name" value="MIP04191P"/>
    <property type="match status" value="1"/>
</dbReference>